<reference evidence="5" key="1">
    <citation type="journal article" date="2012" name="J. Microbiol. Biotechnol.">
        <title>Ramlibacter ginsenosidimutans sp. nov., with ginsenoside-converting activity.</title>
        <authorList>
            <person name="Wang L."/>
            <person name="An D.S."/>
            <person name="Kim S.G."/>
            <person name="Jin F.X."/>
            <person name="Kim S.C."/>
            <person name="Lee S.T."/>
            <person name="Im W.T."/>
        </authorList>
    </citation>
    <scope>NUCLEOTIDE SEQUENCE</scope>
    <source>
        <strain evidence="5">KACC 17527</strain>
    </source>
</reference>
<reference evidence="5" key="2">
    <citation type="submission" date="2021-01" db="EMBL/GenBank/DDBJ databases">
        <authorList>
            <person name="Kang M."/>
        </authorList>
    </citation>
    <scope>NUCLEOTIDE SEQUENCE</scope>
    <source>
        <strain evidence="5">KACC 17527</strain>
    </source>
</reference>
<dbReference type="GO" id="GO:0004777">
    <property type="term" value="F:succinate-semialdehyde dehydrogenase (NAD+) activity"/>
    <property type="evidence" value="ECO:0007669"/>
    <property type="project" value="TreeGrafter"/>
</dbReference>
<dbReference type="InterPro" id="IPR016163">
    <property type="entry name" value="Ald_DH_C"/>
</dbReference>
<dbReference type="InterPro" id="IPR016160">
    <property type="entry name" value="Ald_DH_CS_CYS"/>
</dbReference>
<dbReference type="InterPro" id="IPR015590">
    <property type="entry name" value="Aldehyde_DH_dom"/>
</dbReference>
<evidence type="ECO:0000256" key="2">
    <source>
        <dbReference type="ARBA" id="ARBA00022857"/>
    </source>
</evidence>
<evidence type="ECO:0000256" key="1">
    <source>
        <dbReference type="ARBA" id="ARBA00009986"/>
    </source>
</evidence>
<name>A0A934TNW7_9BURK</name>
<accession>A0A934TNW7</accession>
<dbReference type="InterPro" id="IPR016162">
    <property type="entry name" value="Ald_DH_N"/>
</dbReference>
<organism evidence="5 6">
    <name type="scientific">Ramlibacter ginsenosidimutans</name>
    <dbReference type="NCBI Taxonomy" id="502333"/>
    <lineage>
        <taxon>Bacteria</taxon>
        <taxon>Pseudomonadati</taxon>
        <taxon>Pseudomonadota</taxon>
        <taxon>Betaproteobacteria</taxon>
        <taxon>Burkholderiales</taxon>
        <taxon>Comamonadaceae</taxon>
        <taxon>Ramlibacter</taxon>
    </lineage>
</organism>
<dbReference type="PANTHER" id="PTHR43217:SF1">
    <property type="entry name" value="SUCCINATE SEMIALDEHYDE DEHYDROGENASE [NAD(P)+] SAD"/>
    <property type="match status" value="1"/>
</dbReference>
<dbReference type="EMBL" id="JAEPWM010000001">
    <property type="protein sequence ID" value="MBK6004796.1"/>
    <property type="molecule type" value="Genomic_DNA"/>
</dbReference>
<dbReference type="RefSeq" id="WP_201166174.1">
    <property type="nucleotide sequence ID" value="NZ_JAEPWM010000001.1"/>
</dbReference>
<comment type="similarity">
    <text evidence="1">Belongs to the aldehyde dehydrogenase family.</text>
</comment>
<dbReference type="Gene3D" id="3.40.605.10">
    <property type="entry name" value="Aldehyde Dehydrogenase, Chain A, domain 1"/>
    <property type="match status" value="1"/>
</dbReference>
<dbReference type="Pfam" id="PF00171">
    <property type="entry name" value="Aldedh"/>
    <property type="match status" value="1"/>
</dbReference>
<feature type="domain" description="Aldehyde dehydrogenase" evidence="4">
    <location>
        <begin position="2"/>
        <end position="452"/>
    </location>
</feature>
<dbReference type="SUPFAM" id="SSF53720">
    <property type="entry name" value="ALDH-like"/>
    <property type="match status" value="1"/>
</dbReference>
<dbReference type="Proteomes" id="UP000630528">
    <property type="component" value="Unassembled WGS sequence"/>
</dbReference>
<keyword evidence="3" id="KW-0560">Oxidoreductase</keyword>
<comment type="caution">
    <text evidence="5">The sequence shown here is derived from an EMBL/GenBank/DDBJ whole genome shotgun (WGS) entry which is preliminary data.</text>
</comment>
<protein>
    <submittedName>
        <fullName evidence="5">NAD-dependent succinate-semialdehyde dehydrogenase</fullName>
    </submittedName>
</protein>
<dbReference type="InterPro" id="IPR047110">
    <property type="entry name" value="GABD/Sad-like"/>
</dbReference>
<evidence type="ECO:0000313" key="5">
    <source>
        <dbReference type="EMBL" id="MBK6004796.1"/>
    </source>
</evidence>
<dbReference type="GO" id="GO:0004030">
    <property type="term" value="F:aldehyde dehydrogenase [NAD(P)+] activity"/>
    <property type="evidence" value="ECO:0007669"/>
    <property type="project" value="InterPro"/>
</dbReference>
<dbReference type="FunFam" id="3.40.605.10:FF:000012">
    <property type="entry name" value="NAD-dependent succinate-semialdehyde dehydrogenase"/>
    <property type="match status" value="1"/>
</dbReference>
<evidence type="ECO:0000256" key="3">
    <source>
        <dbReference type="ARBA" id="ARBA00023002"/>
    </source>
</evidence>
<dbReference type="PROSITE" id="PS00070">
    <property type="entry name" value="ALDEHYDE_DEHYDR_CYS"/>
    <property type="match status" value="1"/>
</dbReference>
<evidence type="ECO:0000313" key="6">
    <source>
        <dbReference type="Proteomes" id="UP000630528"/>
    </source>
</evidence>
<dbReference type="CDD" id="cd07100">
    <property type="entry name" value="ALDH_SSADH1_GabD1"/>
    <property type="match status" value="1"/>
</dbReference>
<keyword evidence="2" id="KW-0521">NADP</keyword>
<dbReference type="AlphaFoldDB" id="A0A934TNW7"/>
<gene>
    <name evidence="5" type="ORF">JJB11_01725</name>
</gene>
<proteinExistence type="inferred from homology"/>
<dbReference type="Gene3D" id="3.40.309.10">
    <property type="entry name" value="Aldehyde Dehydrogenase, Chain A, domain 2"/>
    <property type="match status" value="1"/>
</dbReference>
<dbReference type="PANTHER" id="PTHR43217">
    <property type="entry name" value="SUCCINATE SEMIALDEHYDE DEHYDROGENASE [NAD(P)+] SAD"/>
    <property type="match status" value="1"/>
</dbReference>
<evidence type="ECO:0000259" key="4">
    <source>
        <dbReference type="Pfam" id="PF00171"/>
    </source>
</evidence>
<sequence length="455" mass="48269">MTIESVNPATGRAIASYELTPASALPGIVERAHAAFLGWRRAAFADRAAAMERAAGILLRNQREYAQLMAEEMGKPVRNGLEEVRACATLCRHYAEHAAAMLADQPVATEWSRSRVVYRPLGVVLGVQPWNWPFHQVFRMVVPALMAGNAVVVKHASNVPGCALAIEDVFVRAELPRDLLRVLLLASQDVEALISHPLVRGVSLTGSGPAGAAVARAAGGKLKKSVLELGGSDPYLVLADADIELAARVCTEGRLSNSGQSCIAAKRMIVVEEVRAAFEARFVALMAAARVGDPLLDATDVGPIARRDLRDALHAQVQASVAAGARLLLGGVLPEGAGAFYPSTVLTDVRRGMPAFDEELFGPVAAIVPVADERAAIAAANDSAYGLGACVLTRDVQRGERIAADLLDCGMAWVNGCVREDPRLPFGGVKDSGYGREQSTWGIREFVDVKTVVVA</sequence>
<dbReference type="InterPro" id="IPR044148">
    <property type="entry name" value="ALDH_GabD1-like"/>
</dbReference>
<keyword evidence="6" id="KW-1185">Reference proteome</keyword>
<dbReference type="InterPro" id="IPR016161">
    <property type="entry name" value="Ald_DH/histidinol_DH"/>
</dbReference>